<dbReference type="InterPro" id="IPR036588">
    <property type="entry name" value="CobH/CbiC_sf"/>
</dbReference>
<dbReference type="Pfam" id="PF02570">
    <property type="entry name" value="CbiC"/>
    <property type="match status" value="1"/>
</dbReference>
<dbReference type="Proteomes" id="UP000001425">
    <property type="component" value="Chromosome"/>
</dbReference>
<reference evidence="6 7" key="1">
    <citation type="journal article" date="1995" name="DNA Res.">
        <title>Sequence analysis of the genome of the unicellular cyanobacterium Synechocystis sp. strain PCC6803. I. Sequence features in the 1 Mb region from map positions 64% to 92% of the genome.</title>
        <authorList>
            <person name="Kaneko T."/>
            <person name="Tanaka A."/>
            <person name="Sato S."/>
            <person name="Kotani H."/>
            <person name="Sazuka T."/>
            <person name="Miyajima N."/>
            <person name="Sugiura M."/>
            <person name="Tabata S."/>
        </authorList>
    </citation>
    <scope>NUCLEOTIDE SEQUENCE [LARGE SCALE GENOMIC DNA]</scope>
    <source>
        <strain evidence="7">ATCC 27184 / PCC 6803 / Kazusa</strain>
    </source>
</reference>
<dbReference type="PhylomeDB" id="P74152"/>
<dbReference type="GO" id="GO:0009236">
    <property type="term" value="P:cobalamin biosynthetic process"/>
    <property type="evidence" value="ECO:0007669"/>
    <property type="project" value="UniProtKB-UniPathway"/>
</dbReference>
<dbReference type="IntAct" id="P74152">
    <property type="interactions" value="1"/>
</dbReference>
<proteinExistence type="inferred from homology"/>
<dbReference type="EnsemblBacteria" id="BAA18239">
    <property type="protein sequence ID" value="BAA18239"/>
    <property type="gene ID" value="BAA18239"/>
</dbReference>
<dbReference type="PIR" id="S75678">
    <property type="entry name" value="S75678"/>
</dbReference>
<dbReference type="PANTHER" id="PTHR43588:SF1">
    <property type="entry name" value="COBALT-PRECORRIN-8 METHYLMUTASE"/>
    <property type="match status" value="1"/>
</dbReference>
<dbReference type="AlphaFoldDB" id="P74152"/>
<gene>
    <name evidence="6" type="ordered locus">slr1467</name>
</gene>
<protein>
    <submittedName>
        <fullName evidence="6">Precorrin isomerase</fullName>
    </submittedName>
</protein>
<dbReference type="KEGG" id="syn:slr1467"/>
<organism evidence="6 7">
    <name type="scientific">Synechocystis sp. (strain ATCC 27184 / PCC 6803 / Kazusa)</name>
    <dbReference type="NCBI Taxonomy" id="1111708"/>
    <lineage>
        <taxon>Bacteria</taxon>
        <taxon>Bacillati</taxon>
        <taxon>Cyanobacteriota</taxon>
        <taxon>Cyanophyceae</taxon>
        <taxon>Synechococcales</taxon>
        <taxon>Merismopediaceae</taxon>
        <taxon>Synechocystis</taxon>
    </lineage>
</organism>
<comment type="pathway">
    <text evidence="1">Cofactor biosynthesis; adenosylcobalamin biosynthesis.</text>
</comment>
<evidence type="ECO:0000256" key="4">
    <source>
        <dbReference type="ARBA" id="ARBA00023235"/>
    </source>
</evidence>
<evidence type="ECO:0000256" key="1">
    <source>
        <dbReference type="ARBA" id="ARBA00004953"/>
    </source>
</evidence>
<dbReference type="STRING" id="1148.gene:10499113"/>
<dbReference type="InterPro" id="IPR003722">
    <property type="entry name" value="Cbl_synth_CobH/CbiC"/>
</dbReference>
<dbReference type="SUPFAM" id="SSF63965">
    <property type="entry name" value="Precorrin-8X methylmutase CbiC/CobH"/>
    <property type="match status" value="1"/>
</dbReference>
<evidence type="ECO:0000259" key="5">
    <source>
        <dbReference type="Pfam" id="PF02570"/>
    </source>
</evidence>
<dbReference type="eggNOG" id="COG2082">
    <property type="taxonomic scope" value="Bacteria"/>
</dbReference>
<dbReference type="PaxDb" id="1148-1653324"/>
<dbReference type="GO" id="GO:0016993">
    <property type="term" value="F:precorrin-8X methylmutase activity"/>
    <property type="evidence" value="ECO:0007669"/>
    <property type="project" value="InterPro"/>
</dbReference>
<sequence>MVWRHFTPCNGTSIMNWHISDAQNLATIDYEIGDHGHSPAQYEILRRVIYATGDFEYLNLLHFSARVLTVGAAALASRTTILVDVPMVQVGIVPTLQKTFANPVYCATQSITRPQKERTEEAWGILNLAHRYPDGIFVIGHAQTALDALMELVEAQRIQPALVIATATNFGDRQDVELNLQKANIPHIIVQGRKGGTEVAVAIITALVDLAWQAYEQRAHLN</sequence>
<dbReference type="EMBL" id="BA000022">
    <property type="protein sequence ID" value="BAA18239.1"/>
    <property type="molecule type" value="Genomic_DNA"/>
</dbReference>
<evidence type="ECO:0000256" key="3">
    <source>
        <dbReference type="ARBA" id="ARBA00022573"/>
    </source>
</evidence>
<keyword evidence="7" id="KW-1185">Reference proteome</keyword>
<evidence type="ECO:0000313" key="6">
    <source>
        <dbReference type="EMBL" id="BAA18239.1"/>
    </source>
</evidence>
<feature type="domain" description="Cobalamin biosynthesis precorrin-8X methylmutase CobH/CbiC" evidence="5">
    <location>
        <begin position="22"/>
        <end position="209"/>
    </location>
</feature>
<evidence type="ECO:0000313" key="7">
    <source>
        <dbReference type="Proteomes" id="UP000001425"/>
    </source>
</evidence>
<dbReference type="InParanoid" id="P74152"/>
<dbReference type="PANTHER" id="PTHR43588">
    <property type="entry name" value="COBALT-PRECORRIN-8 METHYLMUTASE"/>
    <property type="match status" value="1"/>
</dbReference>
<evidence type="ECO:0000256" key="2">
    <source>
        <dbReference type="ARBA" id="ARBA00009774"/>
    </source>
</evidence>
<keyword evidence="3" id="KW-0169">Cobalamin biosynthesis</keyword>
<accession>P74152</accession>
<name>P74152_SYNY3</name>
<dbReference type="Gene3D" id="3.40.50.10230">
    <property type="entry name" value="Cobalamin biosynthesis CobH/CbiC, precorrin-8X methylmutase"/>
    <property type="match status" value="1"/>
</dbReference>
<dbReference type="NCBIfam" id="NF004619">
    <property type="entry name" value="PRK05953.1"/>
    <property type="match status" value="1"/>
</dbReference>
<reference evidence="6 7" key="2">
    <citation type="journal article" date="1996" name="DNA Res.">
        <title>Sequence analysis of the genome of the unicellular cyanobacterium Synechocystis sp. strain PCC6803. II. Sequence determination of the entire genome and assignment of potential protein-coding regions.</title>
        <authorList>
            <person name="Kaneko T."/>
            <person name="Sato S."/>
            <person name="Kotani H."/>
            <person name="Tanaka A."/>
            <person name="Asamizu E."/>
            <person name="Nakamura Y."/>
            <person name="Miyajima N."/>
            <person name="Hirosawa M."/>
            <person name="Sugiura M."/>
            <person name="Sasamoto S."/>
            <person name="Kimura T."/>
            <person name="Hosouchi T."/>
            <person name="Matsuno A."/>
            <person name="Muraki A."/>
            <person name="Nakazaki N."/>
            <person name="Naruo K."/>
            <person name="Okumura S."/>
            <person name="Shimpo S."/>
            <person name="Takeuchi C."/>
            <person name="Wada T."/>
            <person name="Watanabe A."/>
            <person name="Yamada M."/>
            <person name="Yasuda M."/>
            <person name="Tabata S."/>
        </authorList>
    </citation>
    <scope>NUCLEOTIDE SEQUENCE [LARGE SCALE GENOMIC DNA]</scope>
    <source>
        <strain evidence="7">ATCC 27184 / PCC 6803 / Kazusa</strain>
    </source>
</reference>
<keyword evidence="4 6" id="KW-0413">Isomerase</keyword>
<dbReference type="UniPathway" id="UPA00148"/>
<comment type="similarity">
    <text evidence="2">Belongs to the CobH/CbiC family.</text>
</comment>